<accession>A0A0G4IY25</accession>
<sequence length="351" mass="38503">MTNVSSGSAYLWVHASIAALAAALLAVLWARDCRLFPNDIIWANLFVGRRERRVRRALIWAAVLVVIATFSVPVTVITDLMSLPSIERHAPWLAALIASQPVLQSLFLSVVPTLAFTILIVLTPVVLRVVCRRIERLPTHSAVDVSVFSKFVLVLVVDMFLFSVVAGGALPAALAHPSTIATTIARAFPTQSSSFTLYVLSFSCLSLPVFELLLFPFSLVRWAASRKARHGSDEHLGAIAAGRFDYGLYYPYQILIGLIGLTYVTVAPLVIPFVFLYFAIAGVVFRHQLCNVYDLQYDAGAVFFPMAMRRVLLSGVLALCITMAVLAPWEDDNDEVSVDDDDDDRGVMQAA</sequence>
<dbReference type="PANTHER" id="PTHR13018">
    <property type="entry name" value="PROBABLE MEMBRANE PROTEIN DUF221-RELATED"/>
    <property type="match status" value="1"/>
</dbReference>
<dbReference type="InterPro" id="IPR045122">
    <property type="entry name" value="Csc1-like"/>
</dbReference>
<feature type="transmembrane region" description="Helical" evidence="1">
    <location>
        <begin position="195"/>
        <end position="220"/>
    </location>
</feature>
<dbReference type="STRING" id="37360.A0A0G4IY25"/>
<name>A0A0G4IY25_PLABS</name>
<evidence type="ECO:0000313" key="3">
    <source>
        <dbReference type="EMBL" id="CEP00049.1"/>
    </source>
</evidence>
<dbReference type="Pfam" id="PF02714">
    <property type="entry name" value="RSN1_7TM"/>
    <property type="match status" value="1"/>
</dbReference>
<proteinExistence type="predicted"/>
<dbReference type="GO" id="GO:0005227">
    <property type="term" value="F:calcium-activated cation channel activity"/>
    <property type="evidence" value="ECO:0007669"/>
    <property type="project" value="InterPro"/>
</dbReference>
<feature type="transmembrane region" description="Helical" evidence="1">
    <location>
        <begin position="151"/>
        <end position="175"/>
    </location>
</feature>
<dbReference type="OrthoDB" id="1689567at2759"/>
<feature type="transmembrane region" description="Helical" evidence="1">
    <location>
        <begin position="106"/>
        <end position="130"/>
    </location>
</feature>
<keyword evidence="1" id="KW-1133">Transmembrane helix</keyword>
<dbReference type="EMBL" id="CDSF01000096">
    <property type="protein sequence ID" value="CEP00049.1"/>
    <property type="molecule type" value="Genomic_DNA"/>
</dbReference>
<keyword evidence="1" id="KW-0812">Transmembrane</keyword>
<evidence type="ECO:0000259" key="2">
    <source>
        <dbReference type="Pfam" id="PF02714"/>
    </source>
</evidence>
<dbReference type="InterPro" id="IPR003864">
    <property type="entry name" value="CSC1/OSCA1-like_7TM"/>
</dbReference>
<organism evidence="3 4">
    <name type="scientific">Plasmodiophora brassicae</name>
    <name type="common">Clubroot disease agent</name>
    <dbReference type="NCBI Taxonomy" id="37360"/>
    <lineage>
        <taxon>Eukaryota</taxon>
        <taxon>Sar</taxon>
        <taxon>Rhizaria</taxon>
        <taxon>Endomyxa</taxon>
        <taxon>Phytomyxea</taxon>
        <taxon>Plasmodiophorida</taxon>
        <taxon>Plasmodiophoridae</taxon>
        <taxon>Plasmodiophora</taxon>
    </lineage>
</organism>
<keyword evidence="4" id="KW-1185">Reference proteome</keyword>
<dbReference type="AlphaFoldDB" id="A0A0G4IY25"/>
<gene>
    <name evidence="3" type="ORF">PBRA_007783</name>
</gene>
<dbReference type="PANTHER" id="PTHR13018:SF5">
    <property type="entry name" value="RE44586P"/>
    <property type="match status" value="1"/>
</dbReference>
<evidence type="ECO:0000313" key="4">
    <source>
        <dbReference type="Proteomes" id="UP000039324"/>
    </source>
</evidence>
<keyword evidence="1" id="KW-0472">Membrane</keyword>
<dbReference type="Proteomes" id="UP000039324">
    <property type="component" value="Unassembled WGS sequence"/>
</dbReference>
<protein>
    <recommendedName>
        <fullName evidence="2">CSC1/OSCA1-like 7TM region domain-containing protein</fullName>
    </recommendedName>
</protein>
<feature type="domain" description="CSC1/OSCA1-like 7TM region" evidence="2">
    <location>
        <begin position="55"/>
        <end position="325"/>
    </location>
</feature>
<feature type="transmembrane region" description="Helical" evidence="1">
    <location>
        <begin position="310"/>
        <end position="329"/>
    </location>
</feature>
<feature type="transmembrane region" description="Helical" evidence="1">
    <location>
        <begin position="57"/>
        <end position="77"/>
    </location>
</feature>
<dbReference type="GO" id="GO:0005886">
    <property type="term" value="C:plasma membrane"/>
    <property type="evidence" value="ECO:0007669"/>
    <property type="project" value="TreeGrafter"/>
</dbReference>
<evidence type="ECO:0000256" key="1">
    <source>
        <dbReference type="SAM" id="Phobius"/>
    </source>
</evidence>
<feature type="transmembrane region" description="Helical" evidence="1">
    <location>
        <begin position="12"/>
        <end position="30"/>
    </location>
</feature>
<dbReference type="OMA" id="MFELANI"/>
<reference evidence="3 4" key="1">
    <citation type="submission" date="2015-02" db="EMBL/GenBank/DDBJ databases">
        <authorList>
            <person name="Chooi Y.-H."/>
        </authorList>
    </citation>
    <scope>NUCLEOTIDE SEQUENCE [LARGE SCALE GENOMIC DNA]</scope>
    <source>
        <strain evidence="3">E3</strain>
    </source>
</reference>